<dbReference type="Pfam" id="PF14129">
    <property type="entry name" value="DUF4296"/>
    <property type="match status" value="1"/>
</dbReference>
<evidence type="ECO:0000313" key="3">
    <source>
        <dbReference type="Proteomes" id="UP000185812"/>
    </source>
</evidence>
<protein>
    <recommendedName>
        <fullName evidence="1">DUF4296 domain-containing protein</fullName>
    </recommendedName>
</protein>
<dbReference type="InterPro" id="IPR025381">
    <property type="entry name" value="DUF4296"/>
</dbReference>
<gene>
    <name evidence="2" type="ORF">SAMN04488087_0614</name>
</gene>
<evidence type="ECO:0000259" key="1">
    <source>
        <dbReference type="Pfam" id="PF14129"/>
    </source>
</evidence>
<accession>A0A1M6QGT2</accession>
<sequence>MLLPGCRGETSEGVAVDSMLVHVLVELHLLAARQALVGDVTPAMRDSVLAHYGLDSAAVARRLETYARNPEAFRKLYQQVQQQLMTEHYGNEATPR</sequence>
<organism evidence="2 3">
    <name type="scientific">Rhodothermus profundi</name>
    <dbReference type="NCBI Taxonomy" id="633813"/>
    <lineage>
        <taxon>Bacteria</taxon>
        <taxon>Pseudomonadati</taxon>
        <taxon>Rhodothermota</taxon>
        <taxon>Rhodothermia</taxon>
        <taxon>Rhodothermales</taxon>
        <taxon>Rhodothermaceae</taxon>
        <taxon>Rhodothermus</taxon>
    </lineage>
</organism>
<dbReference type="EMBL" id="FRAU01000001">
    <property type="protein sequence ID" value="SHK19375.1"/>
    <property type="molecule type" value="Genomic_DNA"/>
</dbReference>
<dbReference type="Proteomes" id="UP000185812">
    <property type="component" value="Unassembled WGS sequence"/>
</dbReference>
<feature type="domain" description="DUF4296" evidence="1">
    <location>
        <begin position="18"/>
        <end position="87"/>
    </location>
</feature>
<proteinExistence type="predicted"/>
<dbReference type="AlphaFoldDB" id="A0A1M6QGT2"/>
<reference evidence="3" key="1">
    <citation type="submission" date="2016-11" db="EMBL/GenBank/DDBJ databases">
        <authorList>
            <person name="Varghese N."/>
            <person name="Submissions S."/>
        </authorList>
    </citation>
    <scope>NUCLEOTIDE SEQUENCE [LARGE SCALE GENOMIC DNA]</scope>
    <source>
        <strain evidence="3">DSM 22212</strain>
    </source>
</reference>
<evidence type="ECO:0000313" key="2">
    <source>
        <dbReference type="EMBL" id="SHK19375.1"/>
    </source>
</evidence>
<name>A0A1M6QGT2_9BACT</name>
<keyword evidence="3" id="KW-1185">Reference proteome</keyword>